<comment type="caution">
    <text evidence="1">The sequence shown here is derived from an EMBL/GenBank/DDBJ whole genome shotgun (WGS) entry which is preliminary data.</text>
</comment>
<accession>A0A918H1I7</accession>
<name>A0A918H1I7_9ACTN</name>
<protein>
    <submittedName>
        <fullName evidence="1">Uncharacterized protein</fullName>
    </submittedName>
</protein>
<dbReference type="Proteomes" id="UP000619486">
    <property type="component" value="Unassembled WGS sequence"/>
</dbReference>
<keyword evidence="2" id="KW-1185">Reference proteome</keyword>
<evidence type="ECO:0000313" key="1">
    <source>
        <dbReference type="EMBL" id="GGT29240.1"/>
    </source>
</evidence>
<reference evidence="1" key="2">
    <citation type="submission" date="2020-09" db="EMBL/GenBank/DDBJ databases">
        <authorList>
            <person name="Sun Q."/>
            <person name="Ohkuma M."/>
        </authorList>
    </citation>
    <scope>NUCLEOTIDE SEQUENCE</scope>
    <source>
        <strain evidence="1">JCM 3172</strain>
    </source>
</reference>
<reference evidence="1" key="1">
    <citation type="journal article" date="2014" name="Int. J. Syst. Evol. Microbiol.">
        <title>Complete genome sequence of Corynebacterium casei LMG S-19264T (=DSM 44701T), isolated from a smear-ripened cheese.</title>
        <authorList>
            <consortium name="US DOE Joint Genome Institute (JGI-PGF)"/>
            <person name="Walter F."/>
            <person name="Albersmeier A."/>
            <person name="Kalinowski J."/>
            <person name="Ruckert C."/>
        </authorList>
    </citation>
    <scope>NUCLEOTIDE SEQUENCE</scope>
    <source>
        <strain evidence="1">JCM 3172</strain>
    </source>
</reference>
<dbReference type="EMBL" id="BMQQ01000007">
    <property type="protein sequence ID" value="GGT29240.1"/>
    <property type="molecule type" value="Genomic_DNA"/>
</dbReference>
<sequence>MLGSSPATMISVVLTQKTPTARTAMAKGMMLHQREGGVWLPSGKRFQERLTIALVSDRKRFSRLSRAYVRFG</sequence>
<gene>
    <name evidence="1" type="ORF">GCM10014713_23480</name>
</gene>
<organism evidence="1 2">
    <name type="scientific">Streptomyces purpureus</name>
    <dbReference type="NCBI Taxonomy" id="1951"/>
    <lineage>
        <taxon>Bacteria</taxon>
        <taxon>Bacillati</taxon>
        <taxon>Actinomycetota</taxon>
        <taxon>Actinomycetes</taxon>
        <taxon>Kitasatosporales</taxon>
        <taxon>Streptomycetaceae</taxon>
        <taxon>Streptomyces</taxon>
    </lineage>
</organism>
<proteinExistence type="predicted"/>
<dbReference type="AlphaFoldDB" id="A0A918H1I7"/>
<evidence type="ECO:0000313" key="2">
    <source>
        <dbReference type="Proteomes" id="UP000619486"/>
    </source>
</evidence>